<dbReference type="Proteomes" id="UP000386466">
    <property type="component" value="Unassembled WGS sequence"/>
</dbReference>
<feature type="non-terminal residue" evidence="5">
    <location>
        <position position="1"/>
    </location>
</feature>
<comment type="subcellular location">
    <subcellularLocation>
        <location evidence="1">Endomembrane system</location>
    </subcellularLocation>
</comment>
<proteinExistence type="predicted"/>
<dbReference type="PANTHER" id="PTHR11134">
    <property type="entry name" value="ADAPTOR COMPLEX SUBUNIT BETA FAMILY MEMBER"/>
    <property type="match status" value="1"/>
</dbReference>
<gene>
    <name evidence="5" type="ORF">LYPA_23C014387</name>
</gene>
<evidence type="ECO:0000256" key="2">
    <source>
        <dbReference type="ARBA" id="ARBA00022448"/>
    </source>
</evidence>
<dbReference type="GO" id="GO:0016192">
    <property type="term" value="P:vesicle-mediated transport"/>
    <property type="evidence" value="ECO:0007669"/>
    <property type="project" value="InterPro"/>
</dbReference>
<dbReference type="InterPro" id="IPR026739">
    <property type="entry name" value="AP_beta"/>
</dbReference>
<keyword evidence="6" id="KW-1185">Reference proteome</keyword>
<dbReference type="InterPro" id="IPR011989">
    <property type="entry name" value="ARM-like"/>
</dbReference>
<keyword evidence="2" id="KW-0813">Transport</keyword>
<evidence type="ECO:0000256" key="1">
    <source>
        <dbReference type="ARBA" id="ARBA00004308"/>
    </source>
</evidence>
<accession>A0A485P3W7</accession>
<dbReference type="Gene3D" id="1.25.10.10">
    <property type="entry name" value="Leucine-rich Repeat Variant"/>
    <property type="match status" value="1"/>
</dbReference>
<sequence length="104" mass="11731">AKTFTAEQDTIKLQVINLAAKLYLTNPKQNKLLTLYILSLAKSHQNHDICDLPHFTWHFILSSEQDGALSHHANKLLLAPKATPDLESSFKDQTTSSQAHYPTY</sequence>
<dbReference type="GO" id="GO:0015031">
    <property type="term" value="P:protein transport"/>
    <property type="evidence" value="ECO:0007669"/>
    <property type="project" value="UniProtKB-KW"/>
</dbReference>
<reference evidence="5 6" key="1">
    <citation type="submission" date="2019-01" db="EMBL/GenBank/DDBJ databases">
        <authorList>
            <person name="Alioto T."/>
            <person name="Alioto T."/>
        </authorList>
    </citation>
    <scope>NUCLEOTIDE SEQUENCE [LARGE SCALE GENOMIC DNA]</scope>
</reference>
<keyword evidence="4" id="KW-0472">Membrane</keyword>
<protein>
    <submittedName>
        <fullName evidence="5">Ap-3 complex subunit beta-2</fullName>
    </submittedName>
</protein>
<name>A0A485P3W7_LYNPA</name>
<organism evidence="5 6">
    <name type="scientific">Lynx pardinus</name>
    <name type="common">Iberian lynx</name>
    <name type="synonym">Felis pardina</name>
    <dbReference type="NCBI Taxonomy" id="191816"/>
    <lineage>
        <taxon>Eukaryota</taxon>
        <taxon>Metazoa</taxon>
        <taxon>Chordata</taxon>
        <taxon>Craniata</taxon>
        <taxon>Vertebrata</taxon>
        <taxon>Euteleostomi</taxon>
        <taxon>Mammalia</taxon>
        <taxon>Eutheria</taxon>
        <taxon>Laurasiatheria</taxon>
        <taxon>Carnivora</taxon>
        <taxon>Feliformia</taxon>
        <taxon>Felidae</taxon>
        <taxon>Felinae</taxon>
        <taxon>Lynx</taxon>
    </lineage>
</organism>
<keyword evidence="3" id="KW-0653">Protein transport</keyword>
<dbReference type="EMBL" id="CAAGRJ010023551">
    <property type="protein sequence ID" value="VFV36942.1"/>
    <property type="molecule type" value="Genomic_DNA"/>
</dbReference>
<evidence type="ECO:0000256" key="4">
    <source>
        <dbReference type="ARBA" id="ARBA00023136"/>
    </source>
</evidence>
<evidence type="ECO:0000256" key="3">
    <source>
        <dbReference type="ARBA" id="ARBA00022927"/>
    </source>
</evidence>
<evidence type="ECO:0000313" key="6">
    <source>
        <dbReference type="Proteomes" id="UP000386466"/>
    </source>
</evidence>
<dbReference type="GO" id="GO:0012505">
    <property type="term" value="C:endomembrane system"/>
    <property type="evidence" value="ECO:0007669"/>
    <property type="project" value="UniProtKB-SubCell"/>
</dbReference>
<evidence type="ECO:0000313" key="5">
    <source>
        <dbReference type="EMBL" id="VFV36942.1"/>
    </source>
</evidence>
<dbReference type="AlphaFoldDB" id="A0A485P3W7"/>